<dbReference type="InterPro" id="IPR002885">
    <property type="entry name" value="PPR_rpt"/>
</dbReference>
<dbReference type="GO" id="GO:0008270">
    <property type="term" value="F:zinc ion binding"/>
    <property type="evidence" value="ECO:0007669"/>
    <property type="project" value="InterPro"/>
</dbReference>
<sequence length="1315" mass="145138">MDMGEKDKFELDNKNEDHMSYSSGMASDWRFDGSNLANTSMGLVQAANSMAIGKGDLVGSSSCSSAPMVDSFVSPLWDHTTTNPQNLGFCDMNIQNNASNFNSLGIRKGSSPASMRNGVDRSHDMCWNPSTPISKGGIFLPNMPGMIPQSLSQLPTDSAFIERAARFSCFNGGNFSDMVNPFAIQDTVNLYPRGGGGMVQGGQDVLAGNGLKQVMSGVHSQKGQLNMSEVSKDTSLTAELGCTEGSPLTNERKNDSLARSHDEAKQCVGGSGNDSDEAEFSNGAGGGVEEPSILEGTRGGEPSAKGLGSKKRKRNGQDSDPDQAKGASQQHGESTMDHNTEQHQKGDQNPSTTNNKASGKHSKQQQGSQGSDPPKEEYIHVRARRGQATNSHSLAERVRREKISERMKFLQDLVPGCSKVTGKAVMLDEIINYVQSLQRQVEFLSMKLATVNPRLEFNIEGLLAKDMLQSRVGTSSSLAFSPDMHMPYPTLQPPSQGLIQASLAGLGSTSDVIRRAISSQLTPLSGGFKEPTQIPNVWEDELNNVVQMSFGTRSSPSSQDGDGSMPTGQMKANMCWSTGYYIGLFKLCCDTQNHALVKKLHSHIIRNLTHPETILINKLIDAYGKLGNIKYARQSFDEMSEPNIFSWNTILSAYSKTGHLPEMRKMFNRMPARDGVSWNALISGYASFGSLAESVKVYNLMLCDRTASLNRITFSTILMVASSKGCVDLGRQVHGQIVKYGFELYLFVGSPLVDMYSKAGLIYDAKLVFEKIVEKNVVMYNTMLTGLLRCGLIENAECLFSRMPEKDSISWTTMITGFTQKGLGREALDKFRDMRSEGLTMDQFTFGSVLTACGGLLALEEGKQIHAFIIRTYPKDNVFVGSALVDMYCKCRNIKYADAVFNRMPRKNVVSWTAMLVGYGQNGHSEEAVKIFSEMQRNGVEPDDFTLGSVISSCGNLASLEEGSQFHGRAIVSGLVSFMTVSNAIVTLYGKCGSIEDAHKLFNEMKVRDEVSWTALVTGYAQFGKANETIDLFEKMLFHGFKPDGVTFIGVLSACSRAGLVDKGLQYFESMVKEHVITPVSDHYTCMIDLLSRAGRLEEAKNFINTMPHKPDAIGWVTLLSSCRNHHNMDIGKWAAESLLELEPQHPASYVLLSSIYAARGKWDDVAKLRRDMRDKQVRKEPGCSWIKYKGKVHIFSADDWSSPYADQIYYELEKLNQKMIEEGYVPDMSYVFHDVEESEKMKMLNYHSEKLAIAFGLIFIPSSLPIRVVKNLRVCGDCHNATKYISKITKREILVRDAVRFHLFKDGKCSCGDF</sequence>
<dbReference type="InterPro" id="IPR046960">
    <property type="entry name" value="PPR_At4g14850-like_plant"/>
</dbReference>
<feature type="domain" description="BHLH" evidence="9">
    <location>
        <begin position="387"/>
        <end position="437"/>
    </location>
</feature>
<evidence type="ECO:0000256" key="6">
    <source>
        <dbReference type="ARBA" id="ARBA00023242"/>
    </source>
</evidence>
<feature type="repeat" description="PPR" evidence="7">
    <location>
        <begin position="908"/>
        <end position="942"/>
    </location>
</feature>
<evidence type="ECO:0000256" key="8">
    <source>
        <dbReference type="SAM" id="MobiDB-lite"/>
    </source>
</evidence>
<dbReference type="FunFam" id="4.10.280.10:FF:000002">
    <property type="entry name" value="Basic helix-loop-helix transcription factor"/>
    <property type="match status" value="1"/>
</dbReference>
<dbReference type="EMBL" id="JAATIQ010000007">
    <property type="protein sequence ID" value="KAF4402711.1"/>
    <property type="molecule type" value="Genomic_DNA"/>
</dbReference>
<dbReference type="Pfam" id="PF13041">
    <property type="entry name" value="PPR_2"/>
    <property type="match status" value="3"/>
</dbReference>
<keyword evidence="6" id="KW-0539">Nucleus</keyword>
<evidence type="ECO:0000256" key="7">
    <source>
        <dbReference type="PROSITE-ProRule" id="PRU00708"/>
    </source>
</evidence>
<feature type="repeat" description="PPR" evidence="7">
    <location>
        <begin position="1009"/>
        <end position="1043"/>
    </location>
</feature>
<keyword evidence="5" id="KW-0804">Transcription</keyword>
<feature type="repeat" description="PPR" evidence="7">
    <location>
        <begin position="643"/>
        <end position="677"/>
    </location>
</feature>
<dbReference type="Gene3D" id="1.25.40.10">
    <property type="entry name" value="Tetratricopeptide repeat domain"/>
    <property type="match status" value="4"/>
</dbReference>
<dbReference type="PANTHER" id="PTHR47926:SF511">
    <property type="entry name" value="PENTATRICOPEPTIDE REPEAT-CONTAINING PROTEIN"/>
    <property type="match status" value="1"/>
</dbReference>
<dbReference type="FunFam" id="1.25.40.10:FF:000442">
    <property type="entry name" value="Pentatricopeptide repeat-containing protein At3g49710"/>
    <property type="match status" value="2"/>
</dbReference>
<comment type="caution">
    <text evidence="10">The sequence shown here is derived from an EMBL/GenBank/DDBJ whole genome shotgun (WGS) entry which is preliminary data.</text>
</comment>
<gene>
    <name evidence="10" type="ORF">G4B88_012496</name>
</gene>
<feature type="compositionally biased region" description="Basic and acidic residues" evidence="8">
    <location>
        <begin position="250"/>
        <end position="265"/>
    </location>
</feature>
<reference evidence="10 11" key="1">
    <citation type="journal article" date="2020" name="bioRxiv">
        <title>Sequence and annotation of 42 cannabis genomes reveals extensive copy number variation in cannabinoid synthesis and pathogen resistance genes.</title>
        <authorList>
            <person name="Mckernan K.J."/>
            <person name="Helbert Y."/>
            <person name="Kane L.T."/>
            <person name="Ebling H."/>
            <person name="Zhang L."/>
            <person name="Liu B."/>
            <person name="Eaton Z."/>
            <person name="Mclaughlin S."/>
            <person name="Kingan S."/>
            <person name="Baybayan P."/>
            <person name="Concepcion G."/>
            <person name="Jordan M."/>
            <person name="Riva A."/>
            <person name="Barbazuk W."/>
            <person name="Harkins T."/>
        </authorList>
    </citation>
    <scope>NUCLEOTIDE SEQUENCE [LARGE SCALE GENOMIC DNA]</scope>
    <source>
        <strain evidence="11">cv. Jamaican Lion 4</strain>
        <tissue evidence="10">Leaf</tissue>
    </source>
</reference>
<dbReference type="InterPro" id="IPR036638">
    <property type="entry name" value="HLH_DNA-bd_sf"/>
</dbReference>
<dbReference type="GO" id="GO:0046983">
    <property type="term" value="F:protein dimerization activity"/>
    <property type="evidence" value="ECO:0007669"/>
    <property type="project" value="InterPro"/>
</dbReference>
<accession>A0A7J6I6M8</accession>
<feature type="repeat" description="PPR" evidence="7">
    <location>
        <begin position="776"/>
        <end position="806"/>
    </location>
</feature>
<feature type="repeat" description="PPR" evidence="7">
    <location>
        <begin position="1044"/>
        <end position="1078"/>
    </location>
</feature>
<evidence type="ECO:0000313" key="11">
    <source>
        <dbReference type="Proteomes" id="UP000583929"/>
    </source>
</evidence>
<comment type="similarity">
    <text evidence="2">Belongs to the PPR family. PCMP-H subfamily.</text>
</comment>
<evidence type="ECO:0000256" key="3">
    <source>
        <dbReference type="ARBA" id="ARBA00022737"/>
    </source>
</evidence>
<evidence type="ECO:0000313" key="10">
    <source>
        <dbReference type="EMBL" id="KAF4402711.1"/>
    </source>
</evidence>
<dbReference type="SMART" id="SM00353">
    <property type="entry name" value="HLH"/>
    <property type="match status" value="1"/>
</dbReference>
<dbReference type="FunFam" id="1.25.40.10:FF:000472">
    <property type="entry name" value="Putative pentatricopeptide repeat-containing protein"/>
    <property type="match status" value="1"/>
</dbReference>
<dbReference type="Gene3D" id="4.10.280.10">
    <property type="entry name" value="Helix-loop-helix DNA-binding domain"/>
    <property type="match status" value="1"/>
</dbReference>
<organism evidence="10 11">
    <name type="scientific">Cannabis sativa</name>
    <name type="common">Hemp</name>
    <name type="synonym">Marijuana</name>
    <dbReference type="NCBI Taxonomy" id="3483"/>
    <lineage>
        <taxon>Eukaryota</taxon>
        <taxon>Viridiplantae</taxon>
        <taxon>Streptophyta</taxon>
        <taxon>Embryophyta</taxon>
        <taxon>Tracheophyta</taxon>
        <taxon>Spermatophyta</taxon>
        <taxon>Magnoliopsida</taxon>
        <taxon>eudicotyledons</taxon>
        <taxon>Gunneridae</taxon>
        <taxon>Pentapetalae</taxon>
        <taxon>rosids</taxon>
        <taxon>fabids</taxon>
        <taxon>Rosales</taxon>
        <taxon>Cannabaceae</taxon>
        <taxon>Cannabis</taxon>
    </lineage>
</organism>
<proteinExistence type="inferred from homology"/>
<feature type="region of interest" description="Disordered" evidence="8">
    <location>
        <begin position="218"/>
        <end position="375"/>
    </location>
</feature>
<dbReference type="NCBIfam" id="TIGR00756">
    <property type="entry name" value="PPR"/>
    <property type="match status" value="8"/>
</dbReference>
<dbReference type="InterPro" id="IPR011598">
    <property type="entry name" value="bHLH_dom"/>
</dbReference>
<evidence type="ECO:0000256" key="1">
    <source>
        <dbReference type="ARBA" id="ARBA00004123"/>
    </source>
</evidence>
<dbReference type="Pfam" id="PF14432">
    <property type="entry name" value="DYW_deaminase"/>
    <property type="match status" value="1"/>
</dbReference>
<dbReference type="PROSITE" id="PS51375">
    <property type="entry name" value="PPR"/>
    <property type="match status" value="6"/>
</dbReference>
<keyword evidence="11" id="KW-1185">Reference proteome</keyword>
<dbReference type="GO" id="GO:0006355">
    <property type="term" value="P:regulation of DNA-templated transcription"/>
    <property type="evidence" value="ECO:0007669"/>
    <property type="project" value="UniProtKB-ARBA"/>
</dbReference>
<evidence type="ECO:0000256" key="2">
    <source>
        <dbReference type="ARBA" id="ARBA00006643"/>
    </source>
</evidence>
<dbReference type="Pfam" id="PF00010">
    <property type="entry name" value="HLH"/>
    <property type="match status" value="1"/>
</dbReference>
<feature type="non-terminal residue" evidence="10">
    <location>
        <position position="1315"/>
    </location>
</feature>
<keyword evidence="3" id="KW-0677">Repeat</keyword>
<dbReference type="PROSITE" id="PS50888">
    <property type="entry name" value="BHLH"/>
    <property type="match status" value="1"/>
</dbReference>
<feature type="repeat" description="PPR" evidence="7">
    <location>
        <begin position="807"/>
        <end position="841"/>
    </location>
</feature>
<feature type="compositionally biased region" description="Polar residues" evidence="8">
    <location>
        <begin position="218"/>
        <end position="237"/>
    </location>
</feature>
<dbReference type="FunFam" id="1.25.40.10:FF:000366">
    <property type="entry name" value="Pentatricopeptide (PPR) repeat-containing protein"/>
    <property type="match status" value="1"/>
</dbReference>
<name>A0A7J6I6M8_CANSA</name>
<dbReference type="FunFam" id="1.25.40.10:FF:000284">
    <property type="entry name" value="Pentatricopeptide repeat-containing protein"/>
    <property type="match status" value="1"/>
</dbReference>
<dbReference type="Proteomes" id="UP000583929">
    <property type="component" value="Unassembled WGS sequence"/>
</dbReference>
<comment type="subcellular location">
    <subcellularLocation>
        <location evidence="1">Nucleus</location>
    </subcellularLocation>
</comment>
<dbReference type="GO" id="GO:0009451">
    <property type="term" value="P:RNA modification"/>
    <property type="evidence" value="ECO:0007669"/>
    <property type="project" value="InterPro"/>
</dbReference>
<dbReference type="InterPro" id="IPR032867">
    <property type="entry name" value="DYW_dom"/>
</dbReference>
<dbReference type="GO" id="GO:0003723">
    <property type="term" value="F:RNA binding"/>
    <property type="evidence" value="ECO:0007669"/>
    <property type="project" value="InterPro"/>
</dbReference>
<dbReference type="GO" id="GO:0005634">
    <property type="term" value="C:nucleus"/>
    <property type="evidence" value="ECO:0007669"/>
    <property type="project" value="UniProtKB-SubCell"/>
</dbReference>
<keyword evidence="4" id="KW-0805">Transcription regulation</keyword>
<dbReference type="Pfam" id="PF20431">
    <property type="entry name" value="E_motif"/>
    <property type="match status" value="1"/>
</dbReference>
<evidence type="ECO:0000256" key="5">
    <source>
        <dbReference type="ARBA" id="ARBA00023163"/>
    </source>
</evidence>
<feature type="compositionally biased region" description="Basic and acidic residues" evidence="8">
    <location>
        <begin position="334"/>
        <end position="346"/>
    </location>
</feature>
<dbReference type="CDD" id="cd18919">
    <property type="entry name" value="bHLH_AtBPE_like"/>
    <property type="match status" value="1"/>
</dbReference>
<dbReference type="SUPFAM" id="SSF47459">
    <property type="entry name" value="HLH, helix-loop-helix DNA-binding domain"/>
    <property type="match status" value="1"/>
</dbReference>
<evidence type="ECO:0000259" key="9">
    <source>
        <dbReference type="PROSITE" id="PS50888"/>
    </source>
</evidence>
<evidence type="ECO:0000256" key="4">
    <source>
        <dbReference type="ARBA" id="ARBA00023015"/>
    </source>
</evidence>
<protein>
    <recommendedName>
        <fullName evidence="9">BHLH domain-containing protein</fullName>
    </recommendedName>
</protein>
<dbReference type="PANTHER" id="PTHR47926">
    <property type="entry name" value="PENTATRICOPEPTIDE REPEAT-CONTAINING PROTEIN"/>
    <property type="match status" value="1"/>
</dbReference>
<dbReference type="InterPro" id="IPR011990">
    <property type="entry name" value="TPR-like_helical_dom_sf"/>
</dbReference>
<dbReference type="InterPro" id="IPR046848">
    <property type="entry name" value="E_motif"/>
</dbReference>
<dbReference type="Pfam" id="PF01535">
    <property type="entry name" value="PPR"/>
    <property type="match status" value="7"/>
</dbReference>